<organism evidence="2 3">
    <name type="scientific">Desulfosarcina ovata subsp. sediminis</name>
    <dbReference type="NCBI Taxonomy" id="885957"/>
    <lineage>
        <taxon>Bacteria</taxon>
        <taxon>Pseudomonadati</taxon>
        <taxon>Thermodesulfobacteriota</taxon>
        <taxon>Desulfobacteria</taxon>
        <taxon>Desulfobacterales</taxon>
        <taxon>Desulfosarcinaceae</taxon>
        <taxon>Desulfosarcina</taxon>
    </lineage>
</organism>
<feature type="region of interest" description="Disordered" evidence="1">
    <location>
        <begin position="51"/>
        <end position="72"/>
    </location>
</feature>
<dbReference type="EMBL" id="AP021876">
    <property type="protein sequence ID" value="BBO81533.1"/>
    <property type="molecule type" value="Genomic_DNA"/>
</dbReference>
<accession>A0A5K7ZRG4</accession>
<feature type="compositionally biased region" description="Basic and acidic residues" evidence="1">
    <location>
        <begin position="51"/>
        <end position="60"/>
    </location>
</feature>
<dbReference type="KEGG" id="dov:DSCO28_20990"/>
<proteinExistence type="predicted"/>
<dbReference type="RefSeq" id="WP_155310062.1">
    <property type="nucleotide sequence ID" value="NZ_AP021876.1"/>
</dbReference>
<sequence>MQPYLTGIQAIDNGGRRRLGDRRILVSVPPGAERRAKWERRSGFDRRIRRVPEFSEERRQSGVRHSPQGDRM</sequence>
<evidence type="ECO:0000313" key="2">
    <source>
        <dbReference type="EMBL" id="BBO81533.1"/>
    </source>
</evidence>
<name>A0A5K7ZRG4_9BACT</name>
<evidence type="ECO:0000256" key="1">
    <source>
        <dbReference type="SAM" id="MobiDB-lite"/>
    </source>
</evidence>
<protein>
    <submittedName>
        <fullName evidence="2">Uncharacterized protein</fullName>
    </submittedName>
</protein>
<dbReference type="AlphaFoldDB" id="A0A5K7ZRG4"/>
<reference evidence="2 3" key="1">
    <citation type="submission" date="2019-11" db="EMBL/GenBank/DDBJ databases">
        <title>Comparative genomics of hydrocarbon-degrading Desulfosarcina strains.</title>
        <authorList>
            <person name="Watanabe M."/>
            <person name="Kojima H."/>
            <person name="Fukui M."/>
        </authorList>
    </citation>
    <scope>NUCLEOTIDE SEQUENCE [LARGE SCALE GENOMIC DNA]</scope>
    <source>
        <strain evidence="2 3">28bB2T</strain>
    </source>
</reference>
<evidence type="ECO:0000313" key="3">
    <source>
        <dbReference type="Proteomes" id="UP000425960"/>
    </source>
</evidence>
<gene>
    <name evidence="2" type="ORF">DSCO28_20990</name>
</gene>
<dbReference type="Proteomes" id="UP000425960">
    <property type="component" value="Chromosome"/>
</dbReference>